<gene>
    <name evidence="1" type="ORF">A3K01_02675</name>
</gene>
<comment type="caution">
    <text evidence="1">The sequence shown here is derived from an EMBL/GenBank/DDBJ whole genome shotgun (WGS) entry which is preliminary data.</text>
</comment>
<dbReference type="Proteomes" id="UP000177845">
    <property type="component" value="Unassembled WGS sequence"/>
</dbReference>
<evidence type="ECO:0000313" key="1">
    <source>
        <dbReference type="EMBL" id="OGC80182.1"/>
    </source>
</evidence>
<sequence length="110" mass="12707">MNVRTGRREELNSRVTYGSSNASPFSGTLLHRKAREEMYLYFGSPDDLRRAMKVGEKVHVFESQHYTVDAEKNRITFDCDYPEKVRAFIAALKHVNSCPDRQPICFNPAH</sequence>
<reference evidence="1 2" key="1">
    <citation type="journal article" date="2016" name="Nat. Commun.">
        <title>Thousands of microbial genomes shed light on interconnected biogeochemical processes in an aquifer system.</title>
        <authorList>
            <person name="Anantharaman K."/>
            <person name="Brown C.T."/>
            <person name="Hug L.A."/>
            <person name="Sharon I."/>
            <person name="Castelle C.J."/>
            <person name="Probst A.J."/>
            <person name="Thomas B.C."/>
            <person name="Singh A."/>
            <person name="Wilkins M.J."/>
            <person name="Karaoz U."/>
            <person name="Brodie E.L."/>
            <person name="Williams K.H."/>
            <person name="Hubbard S.S."/>
            <person name="Banfield J.F."/>
        </authorList>
    </citation>
    <scope>NUCLEOTIDE SEQUENCE [LARGE SCALE GENOMIC DNA]</scope>
</reference>
<protein>
    <submittedName>
        <fullName evidence="1">Uncharacterized protein</fullName>
    </submittedName>
</protein>
<dbReference type="AlphaFoldDB" id="A0A1F4XEV4"/>
<evidence type="ECO:0000313" key="2">
    <source>
        <dbReference type="Proteomes" id="UP000177845"/>
    </source>
</evidence>
<name>A0A1F4XEV4_UNCKA</name>
<proteinExistence type="predicted"/>
<organism evidence="1 2">
    <name type="scientific">candidate division WWE3 bacterium RIFOXYD1_FULL_43_17</name>
    <dbReference type="NCBI Taxonomy" id="1802652"/>
    <lineage>
        <taxon>Bacteria</taxon>
        <taxon>Katanobacteria</taxon>
    </lineage>
</organism>
<dbReference type="EMBL" id="MEWJ01000020">
    <property type="protein sequence ID" value="OGC80182.1"/>
    <property type="molecule type" value="Genomic_DNA"/>
</dbReference>
<accession>A0A1F4XEV4</accession>